<dbReference type="SUPFAM" id="SSF53448">
    <property type="entry name" value="Nucleotide-diphospho-sugar transferases"/>
    <property type="match status" value="1"/>
</dbReference>
<reference evidence="3" key="2">
    <citation type="submission" date="2011-02" db="EMBL/GenBank/DDBJ databases">
        <title>The complete genome of Syntrophobotulus glycolicus DSM 8271.</title>
        <authorList>
            <person name="Lucas S."/>
            <person name="Copeland A."/>
            <person name="Lapidus A."/>
            <person name="Bruce D."/>
            <person name="Goodwin L."/>
            <person name="Pitluck S."/>
            <person name="Kyrpides N."/>
            <person name="Mavromatis K."/>
            <person name="Pagani I."/>
            <person name="Ivanova N."/>
            <person name="Mikhailova N."/>
            <person name="Chertkov O."/>
            <person name="Held B."/>
            <person name="Detter J.C."/>
            <person name="Tapia R."/>
            <person name="Han C."/>
            <person name="Land M."/>
            <person name="Hauser L."/>
            <person name="Markowitz V."/>
            <person name="Cheng J.-F."/>
            <person name="Hugenholtz P."/>
            <person name="Woyke T."/>
            <person name="Wu D."/>
            <person name="Spring S."/>
            <person name="Schroeder M."/>
            <person name="Brambilla E."/>
            <person name="Klenk H.-P."/>
            <person name="Eisen J.A."/>
        </authorList>
    </citation>
    <scope>NUCLEOTIDE SEQUENCE [LARGE SCALE GENOMIC DNA]</scope>
    <source>
        <strain evidence="3">DSM 8271 / FlGlyR</strain>
    </source>
</reference>
<proteinExistence type="predicted"/>
<feature type="domain" description="Glycosyltransferase 2-like" evidence="1">
    <location>
        <begin position="5"/>
        <end position="162"/>
    </location>
</feature>
<dbReference type="OrthoDB" id="9810303at2"/>
<dbReference type="InterPro" id="IPR029044">
    <property type="entry name" value="Nucleotide-diphossugar_trans"/>
</dbReference>
<dbReference type="Gene3D" id="3.90.550.10">
    <property type="entry name" value="Spore Coat Polysaccharide Biosynthesis Protein SpsA, Chain A"/>
    <property type="match status" value="1"/>
</dbReference>
<reference evidence="2 3" key="1">
    <citation type="journal article" date="2011" name="Stand. Genomic Sci.">
        <title>Complete genome sequence of Syntrophobotulus glycolicus type strain (FlGlyR).</title>
        <authorList>
            <person name="Han C."/>
            <person name="Mwirichia R."/>
            <person name="Chertkov O."/>
            <person name="Held B."/>
            <person name="Lapidus A."/>
            <person name="Nolan M."/>
            <person name="Lucas S."/>
            <person name="Hammon N."/>
            <person name="Deshpande S."/>
            <person name="Cheng J.F."/>
            <person name="Tapia R."/>
            <person name="Goodwin L."/>
            <person name="Pitluck S."/>
            <person name="Huntemann M."/>
            <person name="Liolios K."/>
            <person name="Ivanova N."/>
            <person name="Pagani I."/>
            <person name="Mavromatis K."/>
            <person name="Ovchinikova G."/>
            <person name="Pati A."/>
            <person name="Chen A."/>
            <person name="Palaniappan K."/>
            <person name="Land M."/>
            <person name="Hauser L."/>
            <person name="Brambilla E.M."/>
            <person name="Rohde M."/>
            <person name="Spring S."/>
            <person name="Sikorski J."/>
            <person name="Goker M."/>
            <person name="Woyke T."/>
            <person name="Bristow J."/>
            <person name="Eisen J.A."/>
            <person name="Markowitz V."/>
            <person name="Hugenholtz P."/>
            <person name="Kyrpides N.C."/>
            <person name="Klenk H.P."/>
            <person name="Detter J.C."/>
        </authorList>
    </citation>
    <scope>NUCLEOTIDE SEQUENCE [LARGE SCALE GENOMIC DNA]</scope>
    <source>
        <strain evidence="3">DSM 8271 / FlGlyR</strain>
    </source>
</reference>
<dbReference type="RefSeq" id="WP_013625045.1">
    <property type="nucleotide sequence ID" value="NC_015172.1"/>
</dbReference>
<evidence type="ECO:0000313" key="3">
    <source>
        <dbReference type="Proteomes" id="UP000007488"/>
    </source>
</evidence>
<dbReference type="eggNOG" id="COG1216">
    <property type="taxonomic scope" value="Bacteria"/>
</dbReference>
<dbReference type="GO" id="GO:0016740">
    <property type="term" value="F:transferase activity"/>
    <property type="evidence" value="ECO:0007669"/>
    <property type="project" value="UniProtKB-KW"/>
</dbReference>
<organism evidence="2 3">
    <name type="scientific">Syntrophobotulus glycolicus (strain DSM 8271 / FlGlyR)</name>
    <dbReference type="NCBI Taxonomy" id="645991"/>
    <lineage>
        <taxon>Bacteria</taxon>
        <taxon>Bacillati</taxon>
        <taxon>Bacillota</taxon>
        <taxon>Clostridia</taxon>
        <taxon>Eubacteriales</taxon>
        <taxon>Desulfitobacteriaceae</taxon>
        <taxon>Syntrophobotulus</taxon>
    </lineage>
</organism>
<dbReference type="PANTHER" id="PTHR48090:SF7">
    <property type="entry name" value="RFBJ PROTEIN"/>
    <property type="match status" value="1"/>
</dbReference>
<dbReference type="EMBL" id="CP002547">
    <property type="protein sequence ID" value="ADY56177.1"/>
    <property type="molecule type" value="Genomic_DNA"/>
</dbReference>
<dbReference type="Pfam" id="PF00535">
    <property type="entry name" value="Glycos_transf_2"/>
    <property type="match status" value="1"/>
</dbReference>
<dbReference type="HOGENOM" id="CLU_033536_7_4_9"/>
<evidence type="ECO:0000259" key="1">
    <source>
        <dbReference type="Pfam" id="PF00535"/>
    </source>
</evidence>
<dbReference type="STRING" id="645991.Sgly_1880"/>
<gene>
    <name evidence="2" type="ordered locus">Sgly_1880</name>
</gene>
<dbReference type="InterPro" id="IPR001173">
    <property type="entry name" value="Glyco_trans_2-like"/>
</dbReference>
<dbReference type="Proteomes" id="UP000007488">
    <property type="component" value="Chromosome"/>
</dbReference>
<dbReference type="AlphaFoldDB" id="F0T090"/>
<name>F0T090_SYNGF</name>
<dbReference type="InterPro" id="IPR050256">
    <property type="entry name" value="Glycosyltransferase_2"/>
</dbReference>
<dbReference type="CDD" id="cd04179">
    <property type="entry name" value="DPM_DPG-synthase_like"/>
    <property type="match status" value="1"/>
</dbReference>
<evidence type="ECO:0000313" key="2">
    <source>
        <dbReference type="EMBL" id="ADY56177.1"/>
    </source>
</evidence>
<sequence>MRTLIIIPAYNEEKSIAGVLERVFQCLPESEIIVINDGSKDNTDLRAAASGARVINLPFNLGIGGAMQTGFLYAKQHDYDIAIQIDGDGQHNPEYVEKLIGPIAAGRADMVIGSRFVNRTQYKSSLFRKMGITFFSGLVSFLIKQKITDTTSGFRAVNKKVIHYFSESYPTDYPEVDVLIKLYKNRFRMMEVPVEMNQRLNGKSSITPIRSIYYMLKVSLSIFLELIRTNEKVEVN</sequence>
<protein>
    <submittedName>
        <fullName evidence="2">Glycosyl transferase family 2</fullName>
    </submittedName>
</protein>
<dbReference type="PANTHER" id="PTHR48090">
    <property type="entry name" value="UNDECAPRENYL-PHOSPHATE 4-DEOXY-4-FORMAMIDO-L-ARABINOSE TRANSFERASE-RELATED"/>
    <property type="match status" value="1"/>
</dbReference>
<accession>F0T090</accession>
<keyword evidence="2" id="KW-0808">Transferase</keyword>
<keyword evidence="3" id="KW-1185">Reference proteome</keyword>
<dbReference type="KEGG" id="sgy:Sgly_1880"/>